<reference evidence="8" key="1">
    <citation type="submission" date="2020-04" db="EMBL/GenBank/DDBJ databases">
        <authorList>
            <person name="Zhang T."/>
        </authorList>
    </citation>
    <scope>NUCLEOTIDE SEQUENCE</scope>
    <source>
        <strain evidence="8">HKST-UBA14</strain>
    </source>
</reference>
<dbReference type="InterPro" id="IPR001312">
    <property type="entry name" value="Hexokinase"/>
</dbReference>
<evidence type="ECO:0000313" key="9">
    <source>
        <dbReference type="Proteomes" id="UP000783287"/>
    </source>
</evidence>
<evidence type="ECO:0000256" key="4">
    <source>
        <dbReference type="ARBA" id="ARBA00022777"/>
    </source>
</evidence>
<feature type="domain" description="Hexokinase N-terminal" evidence="6">
    <location>
        <begin position="15"/>
        <end position="196"/>
    </location>
</feature>
<dbReference type="GO" id="GO:0001678">
    <property type="term" value="P:intracellular glucose homeostasis"/>
    <property type="evidence" value="ECO:0007669"/>
    <property type="project" value="InterPro"/>
</dbReference>
<evidence type="ECO:0000256" key="2">
    <source>
        <dbReference type="ARBA" id="ARBA00022679"/>
    </source>
</evidence>
<dbReference type="PANTHER" id="PTHR19443">
    <property type="entry name" value="HEXOKINASE"/>
    <property type="match status" value="1"/>
</dbReference>
<dbReference type="Gene3D" id="3.30.420.40">
    <property type="match status" value="1"/>
</dbReference>
<dbReference type="PANTHER" id="PTHR19443:SF24">
    <property type="entry name" value="PHOSPHOTRANSFERASE"/>
    <property type="match status" value="1"/>
</dbReference>
<evidence type="ECO:0000313" key="8">
    <source>
        <dbReference type="EMBL" id="MCA9382842.1"/>
    </source>
</evidence>
<dbReference type="GO" id="GO:0008865">
    <property type="term" value="F:fructokinase activity"/>
    <property type="evidence" value="ECO:0007669"/>
    <property type="project" value="TreeGrafter"/>
</dbReference>
<keyword evidence="2" id="KW-0808">Transferase</keyword>
<organism evidence="8 9">
    <name type="scientific">Candidatus Dojkabacteria bacterium</name>
    <dbReference type="NCBI Taxonomy" id="2099670"/>
    <lineage>
        <taxon>Bacteria</taxon>
        <taxon>Candidatus Dojkabacteria</taxon>
    </lineage>
</organism>
<dbReference type="GO" id="GO:0006096">
    <property type="term" value="P:glycolytic process"/>
    <property type="evidence" value="ECO:0007669"/>
    <property type="project" value="TreeGrafter"/>
</dbReference>
<feature type="domain" description="Hexokinase C-terminal" evidence="7">
    <location>
        <begin position="296"/>
        <end position="408"/>
    </location>
</feature>
<reference evidence="8" key="2">
    <citation type="journal article" date="2021" name="Microbiome">
        <title>Successional dynamics and alternative stable states in a saline activated sludge microbial community over 9 years.</title>
        <authorList>
            <person name="Wang Y."/>
            <person name="Ye J."/>
            <person name="Ju F."/>
            <person name="Liu L."/>
            <person name="Boyd J.A."/>
            <person name="Deng Y."/>
            <person name="Parks D.H."/>
            <person name="Jiang X."/>
            <person name="Yin X."/>
            <person name="Woodcroft B.J."/>
            <person name="Tyson G.W."/>
            <person name="Hugenholtz P."/>
            <person name="Polz M.F."/>
            <person name="Zhang T."/>
        </authorList>
    </citation>
    <scope>NUCLEOTIDE SEQUENCE</scope>
    <source>
        <strain evidence="8">HKST-UBA14</strain>
    </source>
</reference>
<dbReference type="GO" id="GO:0006013">
    <property type="term" value="P:mannose metabolic process"/>
    <property type="evidence" value="ECO:0007669"/>
    <property type="project" value="TreeGrafter"/>
</dbReference>
<dbReference type="AlphaFoldDB" id="A0A955RIK4"/>
<dbReference type="EMBL" id="JAGQLK010000007">
    <property type="protein sequence ID" value="MCA9382842.1"/>
    <property type="molecule type" value="Genomic_DNA"/>
</dbReference>
<dbReference type="SUPFAM" id="SSF53067">
    <property type="entry name" value="Actin-like ATPase domain"/>
    <property type="match status" value="2"/>
</dbReference>
<proteinExistence type="inferred from homology"/>
<comment type="caution">
    <text evidence="8">The sequence shown here is derived from an EMBL/GenBank/DDBJ whole genome shotgun (WGS) entry which is preliminary data.</text>
</comment>
<protein>
    <recommendedName>
        <fullName evidence="10">Hexokinase</fullName>
    </recommendedName>
</protein>
<name>A0A955RIK4_9BACT</name>
<dbReference type="GO" id="GO:0006006">
    <property type="term" value="P:glucose metabolic process"/>
    <property type="evidence" value="ECO:0007669"/>
    <property type="project" value="TreeGrafter"/>
</dbReference>
<dbReference type="GO" id="GO:0019158">
    <property type="term" value="F:mannokinase activity"/>
    <property type="evidence" value="ECO:0007669"/>
    <property type="project" value="TreeGrafter"/>
</dbReference>
<dbReference type="InterPro" id="IPR022673">
    <property type="entry name" value="Hexokinase_C"/>
</dbReference>
<accession>A0A955RIK4</accession>
<dbReference type="CDD" id="cd24000">
    <property type="entry name" value="ASKHA_NBD_HK"/>
    <property type="match status" value="1"/>
</dbReference>
<dbReference type="Gene3D" id="3.40.367.20">
    <property type="match status" value="1"/>
</dbReference>
<dbReference type="PRINTS" id="PR00475">
    <property type="entry name" value="HEXOKINASE"/>
</dbReference>
<dbReference type="GO" id="GO:0005536">
    <property type="term" value="F:D-glucose binding"/>
    <property type="evidence" value="ECO:0007669"/>
    <property type="project" value="InterPro"/>
</dbReference>
<comment type="similarity">
    <text evidence="1">Belongs to the hexokinase family.</text>
</comment>
<dbReference type="GO" id="GO:0004340">
    <property type="term" value="F:glucokinase activity"/>
    <property type="evidence" value="ECO:0007669"/>
    <property type="project" value="TreeGrafter"/>
</dbReference>
<keyword evidence="3" id="KW-0547">Nucleotide-binding</keyword>
<evidence type="ECO:0000256" key="5">
    <source>
        <dbReference type="ARBA" id="ARBA00022840"/>
    </source>
</evidence>
<sequence length="412" mass="46745">MNIDLEKLKLIPFMPNELIEISEDYVVAAEKGLSAEKDCLKMHPSFLSEKISQHNNSSILAVDIGGTNIRIALFRYDTSKNKLEIADKVSVFETKNAYKQGDLTGFIKYINDYIEEYCSKLNEQVDWIGVSYSFPSDIIKVNNHLDVTRANFGKDSWGKGYVITESEVNITAELRNDLKKRGVQFNKWTALNDVIALKLAEVNALAALVVGTGFNLAVMGPDKYLYNTQSSRFTNKLIEDNYYWLNDPFYSQYGISEVQISGRYLYKRFIDIIKLSDEYDQNFVDLVSTRKSEVISLVLADNFTQMEEYKGSEISHSERMQYKLIADALLERSTDLASAELSGAIKFSLKHNPDYNKSKIVVNTDGSVIRKMPNYYQKILNKTSGILATEFELRIVEDSGIYGAAYASLLNS</sequence>
<keyword evidence="5" id="KW-0067">ATP-binding</keyword>
<dbReference type="PROSITE" id="PS51748">
    <property type="entry name" value="HEXOKINASE_2"/>
    <property type="match status" value="1"/>
</dbReference>
<dbReference type="InterPro" id="IPR022672">
    <property type="entry name" value="Hexokinase_N"/>
</dbReference>
<gene>
    <name evidence="8" type="ORF">KC909_00615</name>
</gene>
<keyword evidence="4" id="KW-0418">Kinase</keyword>
<dbReference type="Proteomes" id="UP000783287">
    <property type="component" value="Unassembled WGS sequence"/>
</dbReference>
<dbReference type="InterPro" id="IPR043129">
    <property type="entry name" value="ATPase_NBD"/>
</dbReference>
<evidence type="ECO:0000256" key="3">
    <source>
        <dbReference type="ARBA" id="ARBA00022741"/>
    </source>
</evidence>
<evidence type="ECO:0000256" key="1">
    <source>
        <dbReference type="ARBA" id="ARBA00009225"/>
    </source>
</evidence>
<dbReference type="Pfam" id="PF03727">
    <property type="entry name" value="Hexokinase_2"/>
    <property type="match status" value="1"/>
</dbReference>
<evidence type="ECO:0008006" key="10">
    <source>
        <dbReference type="Google" id="ProtNLM"/>
    </source>
</evidence>
<dbReference type="Pfam" id="PF00349">
    <property type="entry name" value="Hexokinase_1"/>
    <property type="match status" value="1"/>
</dbReference>
<dbReference type="GO" id="GO:0005524">
    <property type="term" value="F:ATP binding"/>
    <property type="evidence" value="ECO:0007669"/>
    <property type="project" value="UniProtKB-KW"/>
</dbReference>
<dbReference type="GO" id="GO:0005829">
    <property type="term" value="C:cytosol"/>
    <property type="evidence" value="ECO:0007669"/>
    <property type="project" value="TreeGrafter"/>
</dbReference>
<evidence type="ECO:0000259" key="6">
    <source>
        <dbReference type="Pfam" id="PF00349"/>
    </source>
</evidence>
<evidence type="ECO:0000259" key="7">
    <source>
        <dbReference type="Pfam" id="PF03727"/>
    </source>
</evidence>